<keyword evidence="4" id="KW-1185">Reference proteome</keyword>
<dbReference type="Pfam" id="PF00293">
    <property type="entry name" value="NUDIX"/>
    <property type="match status" value="1"/>
</dbReference>
<evidence type="ECO:0000259" key="2">
    <source>
        <dbReference type="PROSITE" id="PS51462"/>
    </source>
</evidence>
<evidence type="ECO:0000313" key="4">
    <source>
        <dbReference type="Proteomes" id="UP000236745"/>
    </source>
</evidence>
<dbReference type="Proteomes" id="UP000236745">
    <property type="component" value="Unassembled WGS sequence"/>
</dbReference>
<dbReference type="InterPro" id="IPR020476">
    <property type="entry name" value="Nudix_hydrolase"/>
</dbReference>
<dbReference type="InterPro" id="IPR015797">
    <property type="entry name" value="NUDIX_hydrolase-like_dom_sf"/>
</dbReference>
<dbReference type="PANTHER" id="PTHR43736:SF1">
    <property type="entry name" value="DIHYDRONEOPTERIN TRIPHOSPHATE DIPHOSPHATASE"/>
    <property type="match status" value="1"/>
</dbReference>
<evidence type="ECO:0000313" key="3">
    <source>
        <dbReference type="EMBL" id="SEF88716.1"/>
    </source>
</evidence>
<dbReference type="EMBL" id="FNVQ01000001">
    <property type="protein sequence ID" value="SEF88716.1"/>
    <property type="molecule type" value="Genomic_DNA"/>
</dbReference>
<dbReference type="RefSeq" id="WP_200826662.1">
    <property type="nucleotide sequence ID" value="NZ_FNVQ01000001.1"/>
</dbReference>
<sequence length="143" mass="15612">MNIDFASRPVVAVIAVVIHEGHALLVRRANPPDAGLWGFPGGKIEPGEPLMDAVQRELYEETAVSARPIRVFNAVDVFDRDESGNLKSHHVLVAVSCEWMKGEPLAGDDALDARWVRLDELACQDLMLSADVERIADQAASLV</sequence>
<dbReference type="CDD" id="cd04673">
    <property type="entry name" value="NUDIX_ADPRase"/>
    <property type="match status" value="1"/>
</dbReference>
<dbReference type="PROSITE" id="PS51462">
    <property type="entry name" value="NUDIX"/>
    <property type="match status" value="1"/>
</dbReference>
<protein>
    <submittedName>
        <fullName evidence="3">ADP-ribose pyrophosphatase YjhB, NUDIX family</fullName>
    </submittedName>
</protein>
<gene>
    <name evidence="3" type="ORF">SAMN05444390_101787</name>
</gene>
<dbReference type="AlphaFoldDB" id="A0A1H5VNX3"/>
<dbReference type="PRINTS" id="PR00502">
    <property type="entry name" value="NUDIXFAMILY"/>
</dbReference>
<accession>A0A1H5VNX3</accession>
<dbReference type="GO" id="GO:0016787">
    <property type="term" value="F:hydrolase activity"/>
    <property type="evidence" value="ECO:0007669"/>
    <property type="project" value="UniProtKB-KW"/>
</dbReference>
<proteinExistence type="predicted"/>
<dbReference type="SUPFAM" id="SSF55811">
    <property type="entry name" value="Nudix"/>
    <property type="match status" value="1"/>
</dbReference>
<reference evidence="3 4" key="1">
    <citation type="submission" date="2016-10" db="EMBL/GenBank/DDBJ databases">
        <authorList>
            <person name="de Groot N.N."/>
        </authorList>
    </citation>
    <scope>NUCLEOTIDE SEQUENCE [LARGE SCALE GENOMIC DNA]</scope>
    <source>
        <strain evidence="3 4">DSM 22012</strain>
    </source>
</reference>
<dbReference type="Gene3D" id="3.90.79.10">
    <property type="entry name" value="Nucleoside Triphosphate Pyrophosphohydrolase"/>
    <property type="match status" value="1"/>
</dbReference>
<organism evidence="3 4">
    <name type="scientific">Marinobacterium lutimaris</name>
    <dbReference type="NCBI Taxonomy" id="568106"/>
    <lineage>
        <taxon>Bacteria</taxon>
        <taxon>Pseudomonadati</taxon>
        <taxon>Pseudomonadota</taxon>
        <taxon>Gammaproteobacteria</taxon>
        <taxon>Oceanospirillales</taxon>
        <taxon>Oceanospirillaceae</taxon>
        <taxon>Marinobacterium</taxon>
    </lineage>
</organism>
<name>A0A1H5VNX3_9GAMM</name>
<feature type="domain" description="Nudix hydrolase" evidence="2">
    <location>
        <begin position="6"/>
        <end position="140"/>
    </location>
</feature>
<dbReference type="PANTHER" id="PTHR43736">
    <property type="entry name" value="ADP-RIBOSE PYROPHOSPHATASE"/>
    <property type="match status" value="1"/>
</dbReference>
<evidence type="ECO:0000256" key="1">
    <source>
        <dbReference type="ARBA" id="ARBA00022801"/>
    </source>
</evidence>
<dbReference type="InterPro" id="IPR000086">
    <property type="entry name" value="NUDIX_hydrolase_dom"/>
</dbReference>
<keyword evidence="1" id="KW-0378">Hydrolase</keyword>